<keyword evidence="7" id="KW-1133">Transmembrane helix</keyword>
<dbReference type="PANTHER" id="PTHR11607">
    <property type="entry name" value="ALPHA-MANNOSIDASE"/>
    <property type="match status" value="1"/>
</dbReference>
<gene>
    <name evidence="10" type="ORF">ECRASSUSDP1_LOCUS16803</name>
</gene>
<dbReference type="Gene3D" id="3.20.110.10">
    <property type="entry name" value="Glycoside hydrolase 38, N terminal domain"/>
    <property type="match status" value="1"/>
</dbReference>
<sequence>MNLTIHGIAHSNIRDGWQLPLHGSYERYTMKILDNIYETLQKEEDKIFHWSDLPSLDKWIHHYNQFNSTKINTMTKLMRDGKFIIVGGGWAMSDEALPSYKETMVQMRTGLSFLNRHFYQKPTIAWQIDSYGHSSATISVLRKLGYEAMVGNKISSDYKKKLENEYGFNFYWQGHRVSENHEDDILLTHILTNDYNSLNVWNEGMALSSNIQEEKANIYEREIRPSLNSISVLSNNEASNFNSMVCLGGDFFFVQAPQLFKKYNELLNSLRVDATEKRMIVDSRYSSLYDYFAGVHNWESKSGLFRGDFLPYNEPTNTTEDFWSGFYSTRLHLKRYIRYVFNQLQAFKIFVGVMHSSKGSISSSFQFRNTTYKSKPYDLLIEETQKKWASLLSHDAITGTYEFEVESSYYKSLNETLDSFNEVFKSYYQNRYPYRNRRDHRNSDLLGKIANSNNKCLGYMFVNPSTYTRHEVMNITLPNDYINKQLFTVLQTTSSNKTIPSYISELYEMNENTHQLVKVYKIFFELEIESLSTAMVYIYSDERGDQCQKDYITCSQTINGLMIREDYDLENTHIKLEFNDNGSLKTIIKTSNTGDSQKQSITEEFNYYRTDEGSRSGPYIFNPLHKKTAMKFDLTEKYEYKIGNLTTILQVYSKNKDDQALKTYSIQLVGYTAYVDDSMKLVERPIYNKKARVKRSNDVELTGFFTYPCVYGGALRTTHNSEDHYFGWSNSHSIGCTFSEENRVEIMIYRKFGINDHKGLNSVDVQSHVTATNFQFYMHSSENMSEFWDQKIESNVKVNEPIAQFRIIPSYNQCPLFMFITPAKLLNGKLDFGGFTKHVEIADLGINAITLYNSQYIGVFNFVLRNRLGENIPVPSDIGVNHTLVKNEYIDVVKKGNDPKFGNQCNSNWEILVNDRPPLNTLDSEYQPFGSQIVNNSTLKPYEMAQYMAINHRFYQYHIDYYNSLQRREHDHVTCEPLSFVKAIRGVPDSYSSKQGISFSCLILMSTILTSIGLAVWLFFDFKKEKNQREEEFQIEISDEMRIEEL</sequence>
<evidence type="ECO:0000256" key="1">
    <source>
        <dbReference type="ARBA" id="ARBA00001947"/>
    </source>
</evidence>
<dbReference type="Pfam" id="PF01074">
    <property type="entry name" value="Glyco_hydro_38N"/>
    <property type="match status" value="1"/>
</dbReference>
<keyword evidence="4" id="KW-0378">Hydrolase</keyword>
<dbReference type="GO" id="GO:0046872">
    <property type="term" value="F:metal ion binding"/>
    <property type="evidence" value="ECO:0007669"/>
    <property type="project" value="UniProtKB-KW"/>
</dbReference>
<dbReference type="Gene3D" id="1.20.1270.50">
    <property type="entry name" value="Glycoside hydrolase family 38, central domain"/>
    <property type="match status" value="1"/>
</dbReference>
<evidence type="ECO:0000259" key="8">
    <source>
        <dbReference type="Pfam" id="PF01074"/>
    </source>
</evidence>
<comment type="caution">
    <text evidence="10">The sequence shown here is derived from an EMBL/GenBank/DDBJ whole genome shotgun (WGS) entry which is preliminary data.</text>
</comment>
<accession>A0AAD2CZQ9</accession>
<dbReference type="SUPFAM" id="SSF74650">
    <property type="entry name" value="Galactose mutarotase-like"/>
    <property type="match status" value="1"/>
</dbReference>
<dbReference type="Pfam" id="PF07748">
    <property type="entry name" value="Glyco_hydro_38C"/>
    <property type="match status" value="1"/>
</dbReference>
<feature type="domain" description="Glycosyl hydrolase family 38 C-terminal" evidence="9">
    <location>
        <begin position="569"/>
        <end position="633"/>
    </location>
</feature>
<dbReference type="SUPFAM" id="SSF88713">
    <property type="entry name" value="Glycoside hydrolase/deacetylase"/>
    <property type="match status" value="1"/>
</dbReference>
<dbReference type="EMBL" id="CAMPGE010016922">
    <property type="protein sequence ID" value="CAI2375441.1"/>
    <property type="molecule type" value="Genomic_DNA"/>
</dbReference>
<evidence type="ECO:0000259" key="9">
    <source>
        <dbReference type="Pfam" id="PF07748"/>
    </source>
</evidence>
<evidence type="ECO:0000256" key="4">
    <source>
        <dbReference type="ARBA" id="ARBA00022801"/>
    </source>
</evidence>
<organism evidence="10 11">
    <name type="scientific">Euplotes crassus</name>
    <dbReference type="NCBI Taxonomy" id="5936"/>
    <lineage>
        <taxon>Eukaryota</taxon>
        <taxon>Sar</taxon>
        <taxon>Alveolata</taxon>
        <taxon>Ciliophora</taxon>
        <taxon>Intramacronucleata</taxon>
        <taxon>Spirotrichea</taxon>
        <taxon>Hypotrichia</taxon>
        <taxon>Euplotida</taxon>
        <taxon>Euplotidae</taxon>
        <taxon>Moneuplotes</taxon>
    </lineage>
</organism>
<evidence type="ECO:0000313" key="10">
    <source>
        <dbReference type="EMBL" id="CAI2375441.1"/>
    </source>
</evidence>
<protein>
    <recommendedName>
        <fullName evidence="12">Alpha-mannosidase</fullName>
    </recommendedName>
</protein>
<dbReference type="PANTHER" id="PTHR11607:SF3">
    <property type="entry name" value="LYSOSOMAL ALPHA-MANNOSIDASE"/>
    <property type="match status" value="1"/>
</dbReference>
<dbReference type="GO" id="GO:0004559">
    <property type="term" value="F:alpha-mannosidase activity"/>
    <property type="evidence" value="ECO:0007669"/>
    <property type="project" value="InterPro"/>
</dbReference>
<keyword evidence="5" id="KW-0862">Zinc</keyword>
<dbReference type="InterPro" id="IPR011330">
    <property type="entry name" value="Glyco_hydro/deAcase_b/a-brl"/>
</dbReference>
<dbReference type="GO" id="GO:0030246">
    <property type="term" value="F:carbohydrate binding"/>
    <property type="evidence" value="ECO:0007669"/>
    <property type="project" value="InterPro"/>
</dbReference>
<evidence type="ECO:0000256" key="2">
    <source>
        <dbReference type="ARBA" id="ARBA00009792"/>
    </source>
</evidence>
<keyword evidence="11" id="KW-1185">Reference proteome</keyword>
<comment type="cofactor">
    <cofactor evidence="1">
        <name>Zn(2+)</name>
        <dbReference type="ChEBI" id="CHEBI:29105"/>
    </cofactor>
</comment>
<dbReference type="SUPFAM" id="SSF88688">
    <property type="entry name" value="Families 57/38 glycoside transferase middle domain"/>
    <property type="match status" value="1"/>
</dbReference>
<proteinExistence type="inferred from homology"/>
<feature type="domain" description="Glycoside hydrolase family 38 N-terminal" evidence="8">
    <location>
        <begin position="4"/>
        <end position="302"/>
    </location>
</feature>
<evidence type="ECO:0000256" key="5">
    <source>
        <dbReference type="ARBA" id="ARBA00022833"/>
    </source>
</evidence>
<keyword evidence="6" id="KW-0326">Glycosidase</keyword>
<dbReference type="InterPro" id="IPR011013">
    <property type="entry name" value="Gal_mutarotase_sf_dom"/>
</dbReference>
<keyword evidence="7" id="KW-0472">Membrane</keyword>
<dbReference type="InterPro" id="IPR037094">
    <property type="entry name" value="Glyco_hydro_38_cen_sf"/>
</dbReference>
<evidence type="ECO:0008006" key="12">
    <source>
        <dbReference type="Google" id="ProtNLM"/>
    </source>
</evidence>
<name>A0AAD2CZQ9_EUPCR</name>
<dbReference type="InterPro" id="IPR050843">
    <property type="entry name" value="Glycosyl_Hydrlase_38"/>
</dbReference>
<evidence type="ECO:0000256" key="6">
    <source>
        <dbReference type="ARBA" id="ARBA00023295"/>
    </source>
</evidence>
<evidence type="ECO:0000256" key="3">
    <source>
        <dbReference type="ARBA" id="ARBA00022723"/>
    </source>
</evidence>
<dbReference type="InterPro" id="IPR011682">
    <property type="entry name" value="Glyco_hydro_38_C"/>
</dbReference>
<dbReference type="GO" id="GO:0006013">
    <property type="term" value="P:mannose metabolic process"/>
    <property type="evidence" value="ECO:0007669"/>
    <property type="project" value="InterPro"/>
</dbReference>
<dbReference type="InterPro" id="IPR000602">
    <property type="entry name" value="Glyco_hydro_38_N"/>
</dbReference>
<feature type="transmembrane region" description="Helical" evidence="7">
    <location>
        <begin position="997"/>
        <end position="1020"/>
    </location>
</feature>
<dbReference type="InterPro" id="IPR027291">
    <property type="entry name" value="Glyco_hydro_38_N_sf"/>
</dbReference>
<evidence type="ECO:0000313" key="11">
    <source>
        <dbReference type="Proteomes" id="UP001295684"/>
    </source>
</evidence>
<dbReference type="Gene3D" id="2.70.98.30">
    <property type="entry name" value="Golgi alpha-mannosidase II, domain 4"/>
    <property type="match status" value="1"/>
</dbReference>
<evidence type="ECO:0000256" key="7">
    <source>
        <dbReference type="SAM" id="Phobius"/>
    </source>
</evidence>
<keyword evidence="3" id="KW-0479">Metal-binding</keyword>
<dbReference type="InterPro" id="IPR028995">
    <property type="entry name" value="Glyco_hydro_57/38_cen_sf"/>
</dbReference>
<keyword evidence="7" id="KW-0812">Transmembrane</keyword>
<dbReference type="Proteomes" id="UP001295684">
    <property type="component" value="Unassembled WGS sequence"/>
</dbReference>
<dbReference type="AlphaFoldDB" id="A0AAD2CZQ9"/>
<reference evidence="10" key="1">
    <citation type="submission" date="2023-07" db="EMBL/GenBank/DDBJ databases">
        <authorList>
            <consortium name="AG Swart"/>
            <person name="Singh M."/>
            <person name="Singh A."/>
            <person name="Seah K."/>
            <person name="Emmerich C."/>
        </authorList>
    </citation>
    <scope>NUCLEOTIDE SEQUENCE</scope>
    <source>
        <strain evidence="10">DP1</strain>
    </source>
</reference>
<comment type="similarity">
    <text evidence="2">Belongs to the glycosyl hydrolase 38 family.</text>
</comment>